<protein>
    <submittedName>
        <fullName evidence="1">Uncharacterized protein</fullName>
    </submittedName>
</protein>
<comment type="caution">
    <text evidence="1">The sequence shown here is derived from an EMBL/GenBank/DDBJ whole genome shotgun (WGS) entry which is preliminary data.</text>
</comment>
<proteinExistence type="predicted"/>
<accession>A0ACB8V7Z4</accession>
<organism evidence="1">
    <name type="scientific">Ophidiomyces ophidiicola</name>
    <dbReference type="NCBI Taxonomy" id="1387563"/>
    <lineage>
        <taxon>Eukaryota</taxon>
        <taxon>Fungi</taxon>
        <taxon>Dikarya</taxon>
        <taxon>Ascomycota</taxon>
        <taxon>Pezizomycotina</taxon>
        <taxon>Eurotiomycetes</taxon>
        <taxon>Eurotiomycetidae</taxon>
        <taxon>Onygenales</taxon>
        <taxon>Onygenaceae</taxon>
        <taxon>Ophidiomyces</taxon>
    </lineage>
</organism>
<gene>
    <name evidence="1" type="ORF">LOY88_000336</name>
</gene>
<reference evidence="1" key="1">
    <citation type="journal article" date="2022" name="bioRxiv">
        <title>Population genetic analysis of Ophidiomyces ophidiicola, the causative agent of snake fungal disease, indicates recent introductions to the USA.</title>
        <authorList>
            <person name="Ladner J.T."/>
            <person name="Palmer J.M."/>
            <person name="Ettinger C.L."/>
            <person name="Stajich J.E."/>
            <person name="Farrell T.M."/>
            <person name="Glorioso B.M."/>
            <person name="Lawson B."/>
            <person name="Price S.J."/>
            <person name="Stengle A.G."/>
            <person name="Grear D.A."/>
            <person name="Lorch J.M."/>
        </authorList>
    </citation>
    <scope>NUCLEOTIDE SEQUENCE</scope>
    <source>
        <strain evidence="1">NWHC 24266-5</strain>
    </source>
</reference>
<sequence>MPKIADYHLTGRSQADKSTLESSSGASLAPATREPCAICLETPITYGLLVACDHVFCLECIRHWRSSSNPDDSDAPALDIGLDGLVPSRNTKNCPLCRKQSHFIIPSSTFPTPPSTKASLNEELDINSKSISAGKKSKTNNPAKDKIVQRYLAKMKKIPCRYFELEVLRWSKELSRSSLPVCRVKFQPRCYFANMCHYAHISPITYMPYTFSKREIKRMNLQRLARARKNDQVLFPLGPFDVLFSNFAHGGFPTLSPDAVDPFREILFASLHRDPDDDENRFPAIDAMWEDEE</sequence>
<dbReference type="EMBL" id="JALBCA010000004">
    <property type="protein sequence ID" value="KAI2392871.1"/>
    <property type="molecule type" value="Genomic_DNA"/>
</dbReference>
<name>A0ACB8V7Z4_9EURO</name>
<evidence type="ECO:0000313" key="1">
    <source>
        <dbReference type="EMBL" id="KAI2392871.1"/>
    </source>
</evidence>